<organism evidence="3">
    <name type="scientific">Zea mays</name>
    <name type="common">Maize</name>
    <dbReference type="NCBI Taxonomy" id="4577"/>
    <lineage>
        <taxon>Eukaryota</taxon>
        <taxon>Viridiplantae</taxon>
        <taxon>Streptophyta</taxon>
        <taxon>Embryophyta</taxon>
        <taxon>Tracheophyta</taxon>
        <taxon>Spermatophyta</taxon>
        <taxon>Magnoliopsida</taxon>
        <taxon>Liliopsida</taxon>
        <taxon>Poales</taxon>
        <taxon>Poaceae</taxon>
        <taxon>PACMAD clade</taxon>
        <taxon>Panicoideae</taxon>
        <taxon>Andropogonodae</taxon>
        <taxon>Andropogoneae</taxon>
        <taxon>Tripsacinae</taxon>
        <taxon>Zea</taxon>
    </lineage>
</organism>
<protein>
    <recommendedName>
        <fullName evidence="1">Defective in cullin neddylation protein</fullName>
    </recommendedName>
</protein>
<dbReference type="PANTHER" id="PTHR12281">
    <property type="entry name" value="RP42 RELATED"/>
    <property type="match status" value="1"/>
</dbReference>
<dbReference type="Pfam" id="PF03556">
    <property type="entry name" value="Cullin_binding"/>
    <property type="match status" value="1"/>
</dbReference>
<dbReference type="Gene3D" id="1.10.238.200">
    <property type="entry name" value="Cullin, PONY binding domain"/>
    <property type="match status" value="1"/>
</dbReference>
<gene>
    <name evidence="3" type="primary">CG7427</name>
    <name evidence="3" type="ORF">Zm00014a_018168</name>
</gene>
<dbReference type="AlphaFoldDB" id="A0A3L6E3U3"/>
<comment type="caution">
    <text evidence="3">The sequence shown here is derived from an EMBL/GenBank/DDBJ whole genome shotgun (WGS) entry which is preliminary data.</text>
</comment>
<dbReference type="InterPro" id="IPR005176">
    <property type="entry name" value="PONY_dom"/>
</dbReference>
<feature type="domain" description="DCUN1" evidence="2">
    <location>
        <begin position="69"/>
        <end position="142"/>
    </location>
</feature>
<evidence type="ECO:0000259" key="2">
    <source>
        <dbReference type="Pfam" id="PF03556"/>
    </source>
</evidence>
<dbReference type="Proteomes" id="UP000251960">
    <property type="component" value="Chromosome 7"/>
</dbReference>
<dbReference type="PANTHER" id="PTHR12281:SF31">
    <property type="entry name" value="DCN1-LIKE PROTEIN 3"/>
    <property type="match status" value="1"/>
</dbReference>
<comment type="function">
    <text evidence="1">Neddylation of cullins play an essential role in the regulation of SCF-type complexes activity.</text>
</comment>
<dbReference type="EMBL" id="NCVQ01000008">
    <property type="protein sequence ID" value="PWZ15499.1"/>
    <property type="molecule type" value="Genomic_DNA"/>
</dbReference>
<evidence type="ECO:0000313" key="3">
    <source>
        <dbReference type="EMBL" id="PWZ15499.1"/>
    </source>
</evidence>
<evidence type="ECO:0000256" key="1">
    <source>
        <dbReference type="RuleBase" id="RU410713"/>
    </source>
</evidence>
<accession>A0A3L6E3U3</accession>
<dbReference type="InterPro" id="IPR014764">
    <property type="entry name" value="DCN-prot"/>
</dbReference>
<dbReference type="InterPro" id="IPR042460">
    <property type="entry name" value="DCN1-like_PONY"/>
</dbReference>
<dbReference type="ExpressionAtlas" id="A0A3L6E3U3">
    <property type="expression patterns" value="baseline and differential"/>
</dbReference>
<reference evidence="3" key="1">
    <citation type="journal article" date="2018" name="Nat. Genet.">
        <title>Extensive intraspecific gene order and gene structural variations between Mo17 and other maize genomes.</title>
        <authorList>
            <person name="Sun S."/>
            <person name="Zhou Y."/>
            <person name="Chen J."/>
            <person name="Shi J."/>
            <person name="Zhao H."/>
            <person name="Zhao H."/>
            <person name="Song W."/>
            <person name="Zhang M."/>
            <person name="Cui Y."/>
            <person name="Dong X."/>
            <person name="Liu H."/>
            <person name="Ma X."/>
            <person name="Jiao Y."/>
            <person name="Wang B."/>
            <person name="Wei X."/>
            <person name="Stein J.C."/>
            <person name="Glaubitz J.C."/>
            <person name="Lu F."/>
            <person name="Yu G."/>
            <person name="Liang C."/>
            <person name="Fengler K."/>
            <person name="Li B."/>
            <person name="Rafalski A."/>
            <person name="Schnable P.S."/>
            <person name="Ware D.H."/>
            <person name="Buckler E.S."/>
            <person name="Lai J."/>
        </authorList>
    </citation>
    <scope>NUCLEOTIDE SEQUENCE [LARGE SCALE GENOMIC DNA]</scope>
    <source>
        <tissue evidence="3">Seedling</tissue>
    </source>
</reference>
<sequence>MGSGGFAAAVAACPSAAEAFLKYYGIVSGGTSAESRQALVELSLAIDGIEGMRDVIFADIPKLIPFIDLEDMSLFSCFYDFVFFICREKGQKSVTIQRAVAAWRIVLSGRFRLLDRWCNFVEARACRDKQAKVVRTKWWKLKEKSEVFMERTIKEGTCKEEDDTNNKWEKMTICIWKVALEVCGVTKGSGGKAKDTWW</sequence>
<proteinExistence type="predicted"/>
<name>A0A3L6E3U3_MAIZE</name>